<evidence type="ECO:0000313" key="2">
    <source>
        <dbReference type="Proteomes" id="UP000828390"/>
    </source>
</evidence>
<gene>
    <name evidence="1" type="ORF">DPMN_072499</name>
</gene>
<evidence type="ECO:0000313" key="1">
    <source>
        <dbReference type="EMBL" id="KAH3712743.1"/>
    </source>
</evidence>
<organism evidence="1 2">
    <name type="scientific">Dreissena polymorpha</name>
    <name type="common">Zebra mussel</name>
    <name type="synonym">Mytilus polymorpha</name>
    <dbReference type="NCBI Taxonomy" id="45954"/>
    <lineage>
        <taxon>Eukaryota</taxon>
        <taxon>Metazoa</taxon>
        <taxon>Spiralia</taxon>
        <taxon>Lophotrochozoa</taxon>
        <taxon>Mollusca</taxon>
        <taxon>Bivalvia</taxon>
        <taxon>Autobranchia</taxon>
        <taxon>Heteroconchia</taxon>
        <taxon>Euheterodonta</taxon>
        <taxon>Imparidentia</taxon>
        <taxon>Neoheterodontei</taxon>
        <taxon>Myida</taxon>
        <taxon>Dreissenoidea</taxon>
        <taxon>Dreissenidae</taxon>
        <taxon>Dreissena</taxon>
    </lineage>
</organism>
<reference evidence="1" key="2">
    <citation type="submission" date="2020-11" db="EMBL/GenBank/DDBJ databases">
        <authorList>
            <person name="McCartney M.A."/>
            <person name="Auch B."/>
            <person name="Kono T."/>
            <person name="Mallez S."/>
            <person name="Becker A."/>
            <person name="Gohl D.M."/>
            <person name="Silverstein K.A.T."/>
            <person name="Koren S."/>
            <person name="Bechman K.B."/>
            <person name="Herman A."/>
            <person name="Abrahante J.E."/>
            <person name="Garbe J."/>
        </authorList>
    </citation>
    <scope>NUCLEOTIDE SEQUENCE</scope>
    <source>
        <strain evidence="1">Duluth1</strain>
        <tissue evidence="1">Whole animal</tissue>
    </source>
</reference>
<comment type="caution">
    <text evidence="1">The sequence shown here is derived from an EMBL/GenBank/DDBJ whole genome shotgun (WGS) entry which is preliminary data.</text>
</comment>
<sequence length="65" mass="7240">MMASFRVVLDDRKNRTPPLKRKLSEMDEECTDAKSTDNQVSISASQSSFSTNNLACLNIFGSCYS</sequence>
<proteinExistence type="predicted"/>
<protein>
    <submittedName>
        <fullName evidence="1">Uncharacterized protein</fullName>
    </submittedName>
</protein>
<reference evidence="1" key="1">
    <citation type="journal article" date="2019" name="bioRxiv">
        <title>The Genome of the Zebra Mussel, Dreissena polymorpha: A Resource for Invasive Species Research.</title>
        <authorList>
            <person name="McCartney M.A."/>
            <person name="Auch B."/>
            <person name="Kono T."/>
            <person name="Mallez S."/>
            <person name="Zhang Y."/>
            <person name="Obille A."/>
            <person name="Becker A."/>
            <person name="Abrahante J.E."/>
            <person name="Garbe J."/>
            <person name="Badalamenti J.P."/>
            <person name="Herman A."/>
            <person name="Mangelson H."/>
            <person name="Liachko I."/>
            <person name="Sullivan S."/>
            <person name="Sone E.D."/>
            <person name="Koren S."/>
            <person name="Silverstein K.A.T."/>
            <person name="Beckman K.B."/>
            <person name="Gohl D.M."/>
        </authorList>
    </citation>
    <scope>NUCLEOTIDE SEQUENCE</scope>
    <source>
        <strain evidence="1">Duluth1</strain>
        <tissue evidence="1">Whole animal</tissue>
    </source>
</reference>
<dbReference type="AlphaFoldDB" id="A0A9D4BXJ2"/>
<dbReference type="EMBL" id="JAIWYP010000014">
    <property type="protein sequence ID" value="KAH3712743.1"/>
    <property type="molecule type" value="Genomic_DNA"/>
</dbReference>
<name>A0A9D4BXJ2_DREPO</name>
<keyword evidence="2" id="KW-1185">Reference proteome</keyword>
<dbReference type="Proteomes" id="UP000828390">
    <property type="component" value="Unassembled WGS sequence"/>
</dbReference>
<accession>A0A9D4BXJ2</accession>